<evidence type="ECO:0000313" key="8">
    <source>
        <dbReference type="Proteomes" id="UP000606889"/>
    </source>
</evidence>
<keyword evidence="3 6" id="KW-1005">Bacterial flagellum biogenesis</keyword>
<comment type="subcellular location">
    <subcellularLocation>
        <location evidence="6">Cytoplasm</location>
    </subcellularLocation>
</comment>
<keyword evidence="8" id="KW-1185">Reference proteome</keyword>
<comment type="function">
    <text evidence="6">A translational regulator that binds mRNA to regulate translation initiation and/or mRNA stability. Usually binds in the 5'-UTR at or near the Shine-Dalgarno sequence preventing ribosome-binding, thus repressing translation. Its main target seems to be the major flagellin gene, while its function is anatagonized by FliW.</text>
</comment>
<evidence type="ECO:0000256" key="5">
    <source>
        <dbReference type="ARBA" id="ARBA00022884"/>
    </source>
</evidence>
<keyword evidence="5 6" id="KW-0694">RNA-binding</keyword>
<dbReference type="PANTHER" id="PTHR34984">
    <property type="entry name" value="CARBON STORAGE REGULATOR"/>
    <property type="match status" value="1"/>
</dbReference>
<comment type="caution">
    <text evidence="7">The sequence shown here is derived from an EMBL/GenBank/DDBJ whole genome shotgun (WGS) entry which is preliminary data.</text>
</comment>
<evidence type="ECO:0000313" key="7">
    <source>
        <dbReference type="EMBL" id="MBC5646767.1"/>
    </source>
</evidence>
<name>A0ABR7EAH8_9FIRM</name>
<keyword evidence="2 6" id="KW-0678">Repressor</keyword>
<dbReference type="Pfam" id="PF02599">
    <property type="entry name" value="CsrA"/>
    <property type="match status" value="1"/>
</dbReference>
<accession>A0ABR7EAH8</accession>
<protein>
    <recommendedName>
        <fullName evidence="6">Translational regulator CsrA</fullName>
    </recommendedName>
</protein>
<dbReference type="SUPFAM" id="SSF117130">
    <property type="entry name" value="CsrA-like"/>
    <property type="match status" value="1"/>
</dbReference>
<comment type="subunit">
    <text evidence="6">Homodimer; the beta-strands of each monomer intercalate to form a hydrophobic core, while the alpha-helices form wings that extend away from the core.</text>
</comment>
<dbReference type="EMBL" id="JACOON010000001">
    <property type="protein sequence ID" value="MBC5646767.1"/>
    <property type="molecule type" value="Genomic_DNA"/>
</dbReference>
<dbReference type="HAMAP" id="MF_00167">
    <property type="entry name" value="CsrA"/>
    <property type="match status" value="1"/>
</dbReference>
<keyword evidence="4 6" id="KW-0810">Translation regulation</keyword>
<dbReference type="InterPro" id="IPR036107">
    <property type="entry name" value="CsrA_sf"/>
</dbReference>
<evidence type="ECO:0000256" key="4">
    <source>
        <dbReference type="ARBA" id="ARBA00022845"/>
    </source>
</evidence>
<evidence type="ECO:0000256" key="3">
    <source>
        <dbReference type="ARBA" id="ARBA00022795"/>
    </source>
</evidence>
<reference evidence="7 8" key="1">
    <citation type="submission" date="2020-08" db="EMBL/GenBank/DDBJ databases">
        <title>Genome public.</title>
        <authorList>
            <person name="Liu C."/>
            <person name="Sun Q."/>
        </authorList>
    </citation>
    <scope>NUCLEOTIDE SEQUENCE [LARGE SCALE GENOMIC DNA]</scope>
    <source>
        <strain evidence="7 8">NSJ-35</strain>
    </source>
</reference>
<evidence type="ECO:0000256" key="6">
    <source>
        <dbReference type="HAMAP-Rule" id="MF_00167"/>
    </source>
</evidence>
<dbReference type="Gene3D" id="2.60.40.4380">
    <property type="entry name" value="Translational regulator CsrA"/>
    <property type="match status" value="1"/>
</dbReference>
<evidence type="ECO:0000256" key="2">
    <source>
        <dbReference type="ARBA" id="ARBA00022491"/>
    </source>
</evidence>
<proteinExistence type="inferred from homology"/>
<evidence type="ECO:0000256" key="1">
    <source>
        <dbReference type="ARBA" id="ARBA00022490"/>
    </source>
</evidence>
<organism evidence="7 8">
    <name type="scientific">Christensenella tenuis</name>
    <dbReference type="NCBI Taxonomy" id="2763033"/>
    <lineage>
        <taxon>Bacteria</taxon>
        <taxon>Bacillati</taxon>
        <taxon>Bacillota</taxon>
        <taxon>Clostridia</taxon>
        <taxon>Christensenellales</taxon>
        <taxon>Christensenellaceae</taxon>
        <taxon>Christensenella</taxon>
    </lineage>
</organism>
<dbReference type="RefSeq" id="WP_186856313.1">
    <property type="nucleotide sequence ID" value="NZ_JACOON010000001.1"/>
</dbReference>
<sequence>MLVLTRKANEAVLIGDDIKVTVLSVDSDRIKLGIEAPKSMRVFRYETIKKVVLENQAAASVNVNLIDLANLKKNAKQDRNEK</sequence>
<dbReference type="Proteomes" id="UP000606889">
    <property type="component" value="Unassembled WGS sequence"/>
</dbReference>
<gene>
    <name evidence="6 7" type="primary">csrA</name>
    <name evidence="7" type="ORF">H8S18_00200</name>
</gene>
<dbReference type="NCBIfam" id="TIGR00202">
    <property type="entry name" value="csrA"/>
    <property type="match status" value="1"/>
</dbReference>
<dbReference type="InterPro" id="IPR003751">
    <property type="entry name" value="CsrA"/>
</dbReference>
<comment type="similarity">
    <text evidence="6">Belongs to the CsrA/RsmA family.</text>
</comment>
<dbReference type="PANTHER" id="PTHR34984:SF1">
    <property type="entry name" value="CARBON STORAGE REGULATOR"/>
    <property type="match status" value="1"/>
</dbReference>
<keyword evidence="1 6" id="KW-0963">Cytoplasm</keyword>
<dbReference type="NCBIfam" id="NF002469">
    <property type="entry name" value="PRK01712.1"/>
    <property type="match status" value="1"/>
</dbReference>